<dbReference type="PROSITE" id="PS51891">
    <property type="entry name" value="CENP_V_GFA"/>
    <property type="match status" value="1"/>
</dbReference>
<sequence>MTHLGRCACGDVRFRLEQAPFAVHCCHCRSCQRETGSAFALNGLIEAESITVIAGEPERVETPSESGKGQSIFRCPSCRVAMWSHYGGMGDKAGFVRIGTLDDPDAFQPDLHIFTRSKQPWVVLSDDMPAFEVYYSQKQYDDLFGKARAARYRTLRGL</sequence>
<evidence type="ECO:0000256" key="1">
    <source>
        <dbReference type="ARBA" id="ARBA00005495"/>
    </source>
</evidence>
<dbReference type="GO" id="GO:0046872">
    <property type="term" value="F:metal ion binding"/>
    <property type="evidence" value="ECO:0007669"/>
    <property type="project" value="UniProtKB-KW"/>
</dbReference>
<evidence type="ECO:0000313" key="7">
    <source>
        <dbReference type="Proteomes" id="UP000598997"/>
    </source>
</evidence>
<keyword evidence="4" id="KW-0456">Lyase</keyword>
<evidence type="ECO:0000256" key="2">
    <source>
        <dbReference type="ARBA" id="ARBA00022723"/>
    </source>
</evidence>
<dbReference type="OrthoDB" id="7186766at2"/>
<gene>
    <name evidence="6" type="ORF">GCM10010989_04890</name>
</gene>
<accession>A0A916Y6X6</accession>
<dbReference type="SUPFAM" id="SSF51316">
    <property type="entry name" value="Mss4-like"/>
    <property type="match status" value="1"/>
</dbReference>
<keyword evidence="3" id="KW-0862">Zinc</keyword>
<proteinExistence type="inferred from homology"/>
<feature type="domain" description="CENP-V/GFA" evidence="5">
    <location>
        <begin position="3"/>
        <end position="122"/>
    </location>
</feature>
<dbReference type="RefSeq" id="WP_066765264.1">
    <property type="nucleotide sequence ID" value="NZ_LYWY01000039.1"/>
</dbReference>
<dbReference type="InterPro" id="IPR011057">
    <property type="entry name" value="Mss4-like_sf"/>
</dbReference>
<dbReference type="Gene3D" id="3.90.1590.10">
    <property type="entry name" value="glutathione-dependent formaldehyde- activating enzyme (gfa)"/>
    <property type="match status" value="1"/>
</dbReference>
<reference evidence="6 7" key="1">
    <citation type="journal article" date="2014" name="Int. J. Syst. Evol. Microbiol.">
        <title>Complete genome sequence of Corynebacterium casei LMG S-19264T (=DSM 44701T), isolated from a smear-ripened cheese.</title>
        <authorList>
            <consortium name="US DOE Joint Genome Institute (JGI-PGF)"/>
            <person name="Walter F."/>
            <person name="Albersmeier A."/>
            <person name="Kalinowski J."/>
            <person name="Ruckert C."/>
        </authorList>
    </citation>
    <scope>NUCLEOTIDE SEQUENCE [LARGE SCALE GENOMIC DNA]</scope>
    <source>
        <strain evidence="6 7">CGMCC 1.15358</strain>
    </source>
</reference>
<dbReference type="Proteomes" id="UP000598997">
    <property type="component" value="Unassembled WGS sequence"/>
</dbReference>
<dbReference type="PANTHER" id="PTHR33337">
    <property type="entry name" value="GFA DOMAIN-CONTAINING PROTEIN"/>
    <property type="match status" value="1"/>
</dbReference>
<keyword evidence="2" id="KW-0479">Metal-binding</keyword>
<evidence type="ECO:0000259" key="5">
    <source>
        <dbReference type="PROSITE" id="PS51891"/>
    </source>
</evidence>
<dbReference type="AlphaFoldDB" id="A0A916Y6X6"/>
<dbReference type="EMBL" id="BMIO01000001">
    <property type="protein sequence ID" value="GGD33763.1"/>
    <property type="molecule type" value="Genomic_DNA"/>
</dbReference>
<organism evidence="6 7">
    <name type="scientific">Croceicoccus pelagius</name>
    <dbReference type="NCBI Taxonomy" id="1703341"/>
    <lineage>
        <taxon>Bacteria</taxon>
        <taxon>Pseudomonadati</taxon>
        <taxon>Pseudomonadota</taxon>
        <taxon>Alphaproteobacteria</taxon>
        <taxon>Sphingomonadales</taxon>
        <taxon>Erythrobacteraceae</taxon>
        <taxon>Croceicoccus</taxon>
    </lineage>
</organism>
<name>A0A916Y6X6_9SPHN</name>
<dbReference type="PANTHER" id="PTHR33337:SF33">
    <property type="entry name" value="CENP-V_GFA DOMAIN-CONTAINING PROTEIN"/>
    <property type="match status" value="1"/>
</dbReference>
<evidence type="ECO:0000256" key="3">
    <source>
        <dbReference type="ARBA" id="ARBA00022833"/>
    </source>
</evidence>
<dbReference type="Pfam" id="PF04828">
    <property type="entry name" value="GFA"/>
    <property type="match status" value="1"/>
</dbReference>
<evidence type="ECO:0000256" key="4">
    <source>
        <dbReference type="ARBA" id="ARBA00023239"/>
    </source>
</evidence>
<evidence type="ECO:0000313" key="6">
    <source>
        <dbReference type="EMBL" id="GGD33763.1"/>
    </source>
</evidence>
<keyword evidence="7" id="KW-1185">Reference proteome</keyword>
<comment type="caution">
    <text evidence="6">The sequence shown here is derived from an EMBL/GenBank/DDBJ whole genome shotgun (WGS) entry which is preliminary data.</text>
</comment>
<dbReference type="GO" id="GO:0016846">
    <property type="term" value="F:carbon-sulfur lyase activity"/>
    <property type="evidence" value="ECO:0007669"/>
    <property type="project" value="InterPro"/>
</dbReference>
<dbReference type="InterPro" id="IPR006913">
    <property type="entry name" value="CENP-V/GFA"/>
</dbReference>
<protein>
    <submittedName>
        <fullName evidence="6">Aldehyde-activating protein</fullName>
    </submittedName>
</protein>
<comment type="similarity">
    <text evidence="1">Belongs to the Gfa family.</text>
</comment>